<dbReference type="OrthoDB" id="9757939at2"/>
<evidence type="ECO:0000313" key="4">
    <source>
        <dbReference type="Proteomes" id="UP000036958"/>
    </source>
</evidence>
<dbReference type="RefSeq" id="WP_053179373.1">
    <property type="nucleotide sequence ID" value="NZ_LGIA01000022.1"/>
</dbReference>
<evidence type="ECO:0000259" key="2">
    <source>
        <dbReference type="Pfam" id="PF20736"/>
    </source>
</evidence>
<protein>
    <recommendedName>
        <fullName evidence="2">Non-reducing end beta-L-arabinofuranosidase-like GH127 middle domain-containing protein</fullName>
    </recommendedName>
</protein>
<dbReference type="PANTHER" id="PTHR43465">
    <property type="entry name" value="DUF1680 DOMAIN PROTEIN (AFU_ORTHOLOGUE AFUA_1G08910)"/>
    <property type="match status" value="1"/>
</dbReference>
<reference evidence="4" key="1">
    <citation type="submission" date="2015-07" db="EMBL/GenBank/DDBJ databases">
        <title>Genome sequencing of Sunxiuqinia dokdonensis strain SK.</title>
        <authorList>
            <person name="Ahn S."/>
            <person name="Kim B.-C."/>
        </authorList>
    </citation>
    <scope>NUCLEOTIDE SEQUENCE [LARGE SCALE GENOMIC DNA]</scope>
    <source>
        <strain evidence="4">SK</strain>
    </source>
</reference>
<dbReference type="PROSITE" id="PS51257">
    <property type="entry name" value="PROKAR_LIPOPROTEIN"/>
    <property type="match status" value="1"/>
</dbReference>
<comment type="caution">
    <text evidence="3">The sequence shown here is derived from an EMBL/GenBank/DDBJ whole genome shotgun (WGS) entry which is preliminary data.</text>
</comment>
<dbReference type="STRING" id="1409788.NC99_04730"/>
<gene>
    <name evidence="3" type="ORF">NC99_04730</name>
</gene>
<sequence>MRKLLILSAFFAIVSCHLKTAEDPVNTAEGIPAEQISIGGVLAESVPDGAAHKTTASDQPSMYIDDIGRLGKQLEQLKAQRKELETDSDLSKAWEFLNEQVLKHLEALSTADFNAWVALNDSLLKYTEEVRFADALERMAYNPVGENQLQEDQIKSVFYTRLYDRIYFNLYGSSSLQYEHTTGGVVRLVQETNYPFDGVITLKVELQDTRYLDFYFRIPEWANRASVTCKGVKYPVEPGEFTEIAKKWKNGEEVEIILGMRPTVLEREEAGPAFALTYGSLFLSYPSPEDESLAFAGSDPIQYLNFVSPAGKMPTFTFSGIQDTSLVLQPYFAEDTDTLKRTAWIRTAN</sequence>
<dbReference type="PANTHER" id="PTHR43465:SF2">
    <property type="entry name" value="DUF1680 DOMAIN PROTEIN (AFU_ORTHOLOGUE AFUA_1G08910)"/>
    <property type="match status" value="1"/>
</dbReference>
<evidence type="ECO:0000313" key="3">
    <source>
        <dbReference type="EMBL" id="KOH46757.1"/>
    </source>
</evidence>
<dbReference type="InterPro" id="IPR049174">
    <property type="entry name" value="Beta-AFase-like"/>
</dbReference>
<accession>A0A0L8VF25</accession>
<name>A0A0L8VF25_9BACT</name>
<dbReference type="InterPro" id="IPR049046">
    <property type="entry name" value="Beta-AFase-like_GH127_middle"/>
</dbReference>
<dbReference type="AlphaFoldDB" id="A0A0L8VF25"/>
<organism evidence="3 4">
    <name type="scientific">Sunxiuqinia dokdonensis</name>
    <dbReference type="NCBI Taxonomy" id="1409788"/>
    <lineage>
        <taxon>Bacteria</taxon>
        <taxon>Pseudomonadati</taxon>
        <taxon>Bacteroidota</taxon>
        <taxon>Bacteroidia</taxon>
        <taxon>Marinilabiliales</taxon>
        <taxon>Prolixibacteraceae</taxon>
        <taxon>Sunxiuqinia</taxon>
    </lineage>
</organism>
<evidence type="ECO:0000256" key="1">
    <source>
        <dbReference type="SAM" id="SignalP"/>
    </source>
</evidence>
<dbReference type="EMBL" id="LGIA01000022">
    <property type="protein sequence ID" value="KOH46757.1"/>
    <property type="molecule type" value="Genomic_DNA"/>
</dbReference>
<dbReference type="Proteomes" id="UP000036958">
    <property type="component" value="Unassembled WGS sequence"/>
</dbReference>
<feature type="chain" id="PRO_5005591451" description="Non-reducing end beta-L-arabinofuranosidase-like GH127 middle domain-containing protein" evidence="1">
    <location>
        <begin position="22"/>
        <end position="349"/>
    </location>
</feature>
<proteinExistence type="predicted"/>
<keyword evidence="4" id="KW-1185">Reference proteome</keyword>
<feature type="domain" description="Non-reducing end beta-L-arabinofuranosidase-like GH127 middle" evidence="2">
    <location>
        <begin position="166"/>
        <end position="260"/>
    </location>
</feature>
<dbReference type="Pfam" id="PF20736">
    <property type="entry name" value="Glyco_hydro127M"/>
    <property type="match status" value="1"/>
</dbReference>
<keyword evidence="1" id="KW-0732">Signal</keyword>
<feature type="signal peptide" evidence="1">
    <location>
        <begin position="1"/>
        <end position="21"/>
    </location>
</feature>